<dbReference type="InterPro" id="IPR001547">
    <property type="entry name" value="Glyco_hydro_5"/>
</dbReference>
<protein>
    <submittedName>
        <fullName evidence="6">Glycoside hydrolase family 5 protein</fullName>
    </submittedName>
</protein>
<dbReference type="InterPro" id="IPR017853">
    <property type="entry name" value="GH"/>
</dbReference>
<evidence type="ECO:0000313" key="6">
    <source>
        <dbReference type="EMBL" id="MEO3692268.1"/>
    </source>
</evidence>
<keyword evidence="7" id="KW-1185">Reference proteome</keyword>
<dbReference type="PANTHER" id="PTHR34142">
    <property type="entry name" value="ENDO-BETA-1,4-GLUCANASE A"/>
    <property type="match status" value="1"/>
</dbReference>
<proteinExistence type="inferred from homology"/>
<dbReference type="GO" id="GO:0016787">
    <property type="term" value="F:hydrolase activity"/>
    <property type="evidence" value="ECO:0007669"/>
    <property type="project" value="UniProtKB-KW"/>
</dbReference>
<keyword evidence="4" id="KW-0732">Signal</keyword>
<reference evidence="6 7" key="1">
    <citation type="submission" date="2024-05" db="EMBL/GenBank/DDBJ databases">
        <title>Roseateles sp. DJS-2-20 16S ribosomal RNA gene Genome sequencing and assembly.</title>
        <authorList>
            <person name="Woo H."/>
        </authorList>
    </citation>
    <scope>NUCLEOTIDE SEQUENCE [LARGE SCALE GENOMIC DNA]</scope>
    <source>
        <strain evidence="6 7">DJS-2-20</strain>
    </source>
</reference>
<dbReference type="PROSITE" id="PS00659">
    <property type="entry name" value="GLYCOSYL_HYDROL_F5"/>
    <property type="match status" value="1"/>
</dbReference>
<feature type="domain" description="Glycoside hydrolase family 5" evidence="5">
    <location>
        <begin position="44"/>
        <end position="291"/>
    </location>
</feature>
<dbReference type="InterPro" id="IPR018087">
    <property type="entry name" value="Glyco_hydro_5_CS"/>
</dbReference>
<accession>A0ABV0G3G4</accession>
<evidence type="ECO:0000256" key="4">
    <source>
        <dbReference type="SAM" id="SignalP"/>
    </source>
</evidence>
<dbReference type="Gene3D" id="3.20.20.80">
    <property type="entry name" value="Glycosidases"/>
    <property type="match status" value="1"/>
</dbReference>
<dbReference type="SUPFAM" id="SSF51445">
    <property type="entry name" value="(Trans)glycosidases"/>
    <property type="match status" value="1"/>
</dbReference>
<comment type="similarity">
    <text evidence="3">Belongs to the glycosyl hydrolase 5 (cellulase A) family.</text>
</comment>
<feature type="signal peptide" evidence="4">
    <location>
        <begin position="1"/>
        <end position="24"/>
    </location>
</feature>
<keyword evidence="2 3" id="KW-0326">Glycosidase</keyword>
<name>A0ABV0G3G4_9BURK</name>
<dbReference type="PANTHER" id="PTHR34142:SF1">
    <property type="entry name" value="GLYCOSIDE HYDROLASE FAMILY 5 DOMAIN-CONTAINING PROTEIN"/>
    <property type="match status" value="1"/>
</dbReference>
<dbReference type="Pfam" id="PF00150">
    <property type="entry name" value="Cellulase"/>
    <property type="match status" value="1"/>
</dbReference>
<sequence>MTLSRALTRLLLATSLLLGAHAQAATAVETHGALSVQGNRIVGSRGQPVSLAGPSLFWSNTGWIGSEYYTPGAVAFAQRAWNAGIIRAAIGPDKNGGLQADWAANMARLETVVDAAIAQGLYVLVDYHSHDAEKHPEQAIKFFETVARKYGKHPNLIYEIYNEPLNHSDWSTVIKPYAQQLIPRIRAIDPHNLIVVGTQTWSQDVDKAARDPLKGFSNIVYALHFYAGSHKQWLRDKAKLALDQGLALMVTEWGAVNANGDGAIDREETERWLAFMREHHISHLQWTLGSKRESASQLKPGTAPGGDWTDADLTEGGLYFQQIVRGWSPVKFSGAK</sequence>
<evidence type="ECO:0000313" key="7">
    <source>
        <dbReference type="Proteomes" id="UP001495147"/>
    </source>
</evidence>
<evidence type="ECO:0000259" key="5">
    <source>
        <dbReference type="Pfam" id="PF00150"/>
    </source>
</evidence>
<evidence type="ECO:0000256" key="2">
    <source>
        <dbReference type="ARBA" id="ARBA00023295"/>
    </source>
</evidence>
<comment type="caution">
    <text evidence="6">The sequence shown here is derived from an EMBL/GenBank/DDBJ whole genome shotgun (WGS) entry which is preliminary data.</text>
</comment>
<keyword evidence="1 3" id="KW-0378">Hydrolase</keyword>
<dbReference type="RefSeq" id="WP_347705090.1">
    <property type="nucleotide sequence ID" value="NZ_JBDPZD010000003.1"/>
</dbReference>
<feature type="chain" id="PRO_5047300384" evidence="4">
    <location>
        <begin position="25"/>
        <end position="336"/>
    </location>
</feature>
<gene>
    <name evidence="6" type="ORF">ABDJ85_12370</name>
</gene>
<dbReference type="EMBL" id="JBDPZD010000003">
    <property type="protein sequence ID" value="MEO3692268.1"/>
    <property type="molecule type" value="Genomic_DNA"/>
</dbReference>
<organism evidence="6 7">
    <name type="scientific">Roseateles paludis</name>
    <dbReference type="NCBI Taxonomy" id="3145238"/>
    <lineage>
        <taxon>Bacteria</taxon>
        <taxon>Pseudomonadati</taxon>
        <taxon>Pseudomonadota</taxon>
        <taxon>Betaproteobacteria</taxon>
        <taxon>Burkholderiales</taxon>
        <taxon>Sphaerotilaceae</taxon>
        <taxon>Roseateles</taxon>
    </lineage>
</organism>
<evidence type="ECO:0000256" key="1">
    <source>
        <dbReference type="ARBA" id="ARBA00022801"/>
    </source>
</evidence>
<dbReference type="Proteomes" id="UP001495147">
    <property type="component" value="Unassembled WGS sequence"/>
</dbReference>
<evidence type="ECO:0000256" key="3">
    <source>
        <dbReference type="RuleBase" id="RU361153"/>
    </source>
</evidence>